<keyword evidence="2 4" id="KW-0378">Hydrolase</keyword>
<feature type="domain" description="Ppx/GppA phosphatase N-terminal" evidence="3">
    <location>
        <begin position="30"/>
        <end position="306"/>
    </location>
</feature>
<evidence type="ECO:0000313" key="4">
    <source>
        <dbReference type="EMBL" id="MBM7816772.1"/>
    </source>
</evidence>
<dbReference type="Gene3D" id="3.30.420.150">
    <property type="entry name" value="Exopolyphosphatase. Domain 2"/>
    <property type="match status" value="1"/>
</dbReference>
<comment type="caution">
    <text evidence="5">The sequence shown here is derived from an EMBL/GenBank/DDBJ whole genome shotgun (WGS) entry which is preliminary data.</text>
</comment>
<dbReference type="SUPFAM" id="SSF53067">
    <property type="entry name" value="Actin-like ATPase domain"/>
    <property type="match status" value="2"/>
</dbReference>
<dbReference type="InterPro" id="IPR050273">
    <property type="entry name" value="GppA/Ppx_hydrolase"/>
</dbReference>
<proteinExistence type="inferred from homology"/>
<dbReference type="OrthoDB" id="9793035at2"/>
<protein>
    <submittedName>
        <fullName evidence="4 5">Exopolyphosphatase</fullName>
        <ecNumber evidence="4">3.6.1.11</ecNumber>
        <ecNumber evidence="4">3.6.1.40</ecNumber>
    </submittedName>
</protein>
<dbReference type="EMBL" id="JAFBCP010000001">
    <property type="protein sequence ID" value="MBM7816772.1"/>
    <property type="molecule type" value="Genomic_DNA"/>
</dbReference>
<keyword evidence="7" id="KW-1185">Reference proteome</keyword>
<accession>A0A2N6VMT8</accession>
<evidence type="ECO:0000313" key="6">
    <source>
        <dbReference type="Proteomes" id="UP000235598"/>
    </source>
</evidence>
<evidence type="ECO:0000256" key="1">
    <source>
        <dbReference type="ARBA" id="ARBA00007125"/>
    </source>
</evidence>
<dbReference type="CDD" id="cd24056">
    <property type="entry name" value="ASKHA_NBD_MtPPX1-like"/>
    <property type="match status" value="1"/>
</dbReference>
<evidence type="ECO:0000259" key="3">
    <source>
        <dbReference type="Pfam" id="PF02541"/>
    </source>
</evidence>
<evidence type="ECO:0000313" key="7">
    <source>
        <dbReference type="Proteomes" id="UP000809290"/>
    </source>
</evidence>
<dbReference type="AlphaFoldDB" id="A0A2N6VMT8"/>
<dbReference type="FunFam" id="3.30.420.150:FF:000006">
    <property type="entry name" value="Ppx/GppA family phosphatase"/>
    <property type="match status" value="1"/>
</dbReference>
<reference evidence="4 7" key="2">
    <citation type="submission" date="2021-01" db="EMBL/GenBank/DDBJ databases">
        <title>Sequencing the genomes of 1000 actinobacteria strains.</title>
        <authorList>
            <person name="Klenk H.-P."/>
        </authorList>
    </citation>
    <scope>NUCLEOTIDE SEQUENCE [LARGE SCALE GENOMIC DNA]</scope>
    <source>
        <strain evidence="4 7">DSM 13657</strain>
    </source>
</reference>
<evidence type="ECO:0000256" key="2">
    <source>
        <dbReference type="ARBA" id="ARBA00022801"/>
    </source>
</evidence>
<reference evidence="5 6" key="1">
    <citation type="submission" date="2017-09" db="EMBL/GenBank/DDBJ databases">
        <title>Bacterial strain isolated from the female urinary microbiota.</title>
        <authorList>
            <person name="Thomas-White K."/>
            <person name="Kumar N."/>
            <person name="Forster S."/>
            <person name="Putonti C."/>
            <person name="Lawley T."/>
            <person name="Wolfe A.J."/>
        </authorList>
    </citation>
    <scope>NUCLEOTIDE SEQUENCE [LARGE SCALE GENOMIC DNA]</scope>
    <source>
        <strain evidence="5 6">UMB1301</strain>
    </source>
</reference>
<dbReference type="InterPro" id="IPR043129">
    <property type="entry name" value="ATPase_NBD"/>
</dbReference>
<comment type="similarity">
    <text evidence="1">Belongs to the GppA/Ppx family.</text>
</comment>
<dbReference type="PANTHER" id="PTHR30005">
    <property type="entry name" value="EXOPOLYPHOSPHATASE"/>
    <property type="match status" value="1"/>
</dbReference>
<dbReference type="EC" id="3.6.1.11" evidence="4"/>
<dbReference type="EMBL" id="PNHK01000002">
    <property type="protein sequence ID" value="PMD05445.1"/>
    <property type="molecule type" value="Genomic_DNA"/>
</dbReference>
<organism evidence="5 6">
    <name type="scientific">Brevibacterium paucivorans</name>
    <dbReference type="NCBI Taxonomy" id="170994"/>
    <lineage>
        <taxon>Bacteria</taxon>
        <taxon>Bacillati</taxon>
        <taxon>Actinomycetota</taxon>
        <taxon>Actinomycetes</taxon>
        <taxon>Micrococcales</taxon>
        <taxon>Brevibacteriaceae</taxon>
        <taxon>Brevibacterium</taxon>
    </lineage>
</organism>
<dbReference type="GO" id="GO:0008894">
    <property type="term" value="F:guanosine-5'-triphosphate,3'-diphosphate diphosphatase activity"/>
    <property type="evidence" value="ECO:0007669"/>
    <property type="project" value="UniProtKB-EC"/>
</dbReference>
<dbReference type="EC" id="3.6.1.40" evidence="4"/>
<dbReference type="Proteomes" id="UP000235598">
    <property type="component" value="Unassembled WGS sequence"/>
</dbReference>
<dbReference type="GO" id="GO:0004309">
    <property type="term" value="F:exopolyphosphatase activity"/>
    <property type="evidence" value="ECO:0007669"/>
    <property type="project" value="UniProtKB-EC"/>
</dbReference>
<gene>
    <name evidence="5" type="ORF">CJ199_05360</name>
    <name evidence="4" type="ORF">JOE56_001466</name>
</gene>
<dbReference type="Pfam" id="PF02541">
    <property type="entry name" value="Ppx-GppA"/>
    <property type="match status" value="1"/>
</dbReference>
<sequence>MRLAVLDIGSNSIHLLVVDAGVGAPPLPATSHKEVLRLAEHLKEDGSITTYARERLMQFCKEAIEIAEEQGAEQILAFATSALRDAPNGEATIEKIYKETGLTLNVMSGEDEARVTFLAARRWFGWSAGKLLLLDIGGGSLEMAAGQDEYPDAAVSVPLGAGRMYSEFLNGGEVTTPDQIAALRRHARQLVGRYAGLINRVGKPDNVVGSSKTFRSLARLGGAAPSGSGIYVPRQLHRKDLPGIIDQLASRNAAQRAELPGVSESRSGQVLAGAVLAETAFTIFNIDTMLISPWALREGIIMRKLDLLDSSETLSRPAVALPR</sequence>
<dbReference type="InterPro" id="IPR003695">
    <property type="entry name" value="Ppx_GppA_N"/>
</dbReference>
<name>A0A2N6VMT8_9MICO</name>
<dbReference type="PANTHER" id="PTHR30005:SF0">
    <property type="entry name" value="RETROGRADE REGULATION PROTEIN 2"/>
    <property type="match status" value="1"/>
</dbReference>
<dbReference type="Proteomes" id="UP000809290">
    <property type="component" value="Unassembled WGS sequence"/>
</dbReference>
<dbReference type="RefSeq" id="WP_102238480.1">
    <property type="nucleotide sequence ID" value="NZ_JAFBCP010000001.1"/>
</dbReference>
<dbReference type="Gene3D" id="3.30.420.40">
    <property type="match status" value="1"/>
</dbReference>
<evidence type="ECO:0000313" key="5">
    <source>
        <dbReference type="EMBL" id="PMD05445.1"/>
    </source>
</evidence>